<organism evidence="1 2">
    <name type="scientific">Ixodes persulcatus</name>
    <name type="common">Taiga tick</name>
    <dbReference type="NCBI Taxonomy" id="34615"/>
    <lineage>
        <taxon>Eukaryota</taxon>
        <taxon>Metazoa</taxon>
        <taxon>Ecdysozoa</taxon>
        <taxon>Arthropoda</taxon>
        <taxon>Chelicerata</taxon>
        <taxon>Arachnida</taxon>
        <taxon>Acari</taxon>
        <taxon>Parasitiformes</taxon>
        <taxon>Ixodida</taxon>
        <taxon>Ixodoidea</taxon>
        <taxon>Ixodidae</taxon>
        <taxon>Ixodinae</taxon>
        <taxon>Ixodes</taxon>
    </lineage>
</organism>
<gene>
    <name evidence="1" type="ORF">HPB47_016414</name>
</gene>
<proteinExistence type="predicted"/>
<accession>A0AC60R398</accession>
<keyword evidence="2" id="KW-1185">Reference proteome</keyword>
<evidence type="ECO:0000313" key="2">
    <source>
        <dbReference type="Proteomes" id="UP000805193"/>
    </source>
</evidence>
<protein>
    <submittedName>
        <fullName evidence="1">Uncharacterized protein</fullName>
    </submittedName>
</protein>
<dbReference type="EMBL" id="JABSTQ010000511">
    <property type="protein sequence ID" value="KAG0445348.1"/>
    <property type="molecule type" value="Genomic_DNA"/>
</dbReference>
<name>A0AC60R398_IXOPE</name>
<sequence>MELSIQFMSKSFDGMKQNLNSQKTEIKELRKRVIELEEKDDKSKHVQDQLLQEFNELEFWSRRLNLEVHEIPAAQDENLITWLNEVANNLE</sequence>
<dbReference type="Proteomes" id="UP000805193">
    <property type="component" value="Unassembled WGS sequence"/>
</dbReference>
<evidence type="ECO:0000313" key="1">
    <source>
        <dbReference type="EMBL" id="KAG0445348.1"/>
    </source>
</evidence>
<comment type="caution">
    <text evidence="1">The sequence shown here is derived from an EMBL/GenBank/DDBJ whole genome shotgun (WGS) entry which is preliminary data.</text>
</comment>
<reference evidence="1 2" key="1">
    <citation type="journal article" date="2020" name="Cell">
        <title>Large-Scale Comparative Analyses of Tick Genomes Elucidate Their Genetic Diversity and Vector Capacities.</title>
        <authorList>
            <consortium name="Tick Genome and Microbiome Consortium (TIGMIC)"/>
            <person name="Jia N."/>
            <person name="Wang J."/>
            <person name="Shi W."/>
            <person name="Du L."/>
            <person name="Sun Y."/>
            <person name="Zhan W."/>
            <person name="Jiang J.F."/>
            <person name="Wang Q."/>
            <person name="Zhang B."/>
            <person name="Ji P."/>
            <person name="Bell-Sakyi L."/>
            <person name="Cui X.M."/>
            <person name="Yuan T.T."/>
            <person name="Jiang B.G."/>
            <person name="Yang W.F."/>
            <person name="Lam T.T."/>
            <person name="Chang Q.C."/>
            <person name="Ding S.J."/>
            <person name="Wang X.J."/>
            <person name="Zhu J.G."/>
            <person name="Ruan X.D."/>
            <person name="Zhao L."/>
            <person name="Wei J.T."/>
            <person name="Ye R.Z."/>
            <person name="Que T.C."/>
            <person name="Du C.H."/>
            <person name="Zhou Y.H."/>
            <person name="Cheng J.X."/>
            <person name="Dai P.F."/>
            <person name="Guo W.B."/>
            <person name="Han X.H."/>
            <person name="Huang E.J."/>
            <person name="Li L.F."/>
            <person name="Wei W."/>
            <person name="Gao Y.C."/>
            <person name="Liu J.Z."/>
            <person name="Shao H.Z."/>
            <person name="Wang X."/>
            <person name="Wang C.C."/>
            <person name="Yang T.C."/>
            <person name="Huo Q.B."/>
            <person name="Li W."/>
            <person name="Chen H.Y."/>
            <person name="Chen S.E."/>
            <person name="Zhou L.G."/>
            <person name="Ni X.B."/>
            <person name="Tian J.H."/>
            <person name="Sheng Y."/>
            <person name="Liu T."/>
            <person name="Pan Y.S."/>
            <person name="Xia L.Y."/>
            <person name="Li J."/>
            <person name="Zhao F."/>
            <person name="Cao W.C."/>
        </authorList>
    </citation>
    <scope>NUCLEOTIDE SEQUENCE [LARGE SCALE GENOMIC DNA]</scope>
    <source>
        <strain evidence="1">Iper-2018</strain>
    </source>
</reference>
<feature type="non-terminal residue" evidence="1">
    <location>
        <position position="91"/>
    </location>
</feature>